<evidence type="ECO:0000256" key="1">
    <source>
        <dbReference type="ARBA" id="ARBA00022801"/>
    </source>
</evidence>
<protein>
    <submittedName>
        <fullName evidence="2">Uncharacterized protein</fullName>
    </submittedName>
</protein>
<dbReference type="NCBIfam" id="TIGR01509">
    <property type="entry name" value="HAD-SF-IA-v3"/>
    <property type="match status" value="1"/>
</dbReference>
<reference evidence="2" key="1">
    <citation type="submission" date="2020-02" db="EMBL/GenBank/DDBJ databases">
        <authorList>
            <person name="Meier V. D."/>
        </authorList>
    </citation>
    <scope>NUCLEOTIDE SEQUENCE</scope>
    <source>
        <strain evidence="2">AVDCRST_MAG49</strain>
    </source>
</reference>
<gene>
    <name evidence="2" type="ORF">AVDCRST_MAG49-3964</name>
</gene>
<accession>A0A6J4VHW2</accession>
<keyword evidence="1" id="KW-0378">Hydrolase</keyword>
<evidence type="ECO:0000313" key="2">
    <source>
        <dbReference type="EMBL" id="CAA9574162.1"/>
    </source>
</evidence>
<dbReference type="PANTHER" id="PTHR43316">
    <property type="entry name" value="HYDROLASE, HALOACID DELAHOGENASE-RELATED"/>
    <property type="match status" value="1"/>
</dbReference>
<dbReference type="InterPro" id="IPR006439">
    <property type="entry name" value="HAD-SF_hydro_IA"/>
</dbReference>
<dbReference type="GO" id="GO:0016787">
    <property type="term" value="F:hydrolase activity"/>
    <property type="evidence" value="ECO:0007669"/>
    <property type="project" value="UniProtKB-KW"/>
</dbReference>
<dbReference type="InterPro" id="IPR036412">
    <property type="entry name" value="HAD-like_sf"/>
</dbReference>
<dbReference type="InterPro" id="IPR051540">
    <property type="entry name" value="S-2-haloacid_dehalogenase"/>
</dbReference>
<organism evidence="2">
    <name type="scientific">uncultured Thermomicrobiales bacterium</name>
    <dbReference type="NCBI Taxonomy" id="1645740"/>
    <lineage>
        <taxon>Bacteria</taxon>
        <taxon>Pseudomonadati</taxon>
        <taxon>Thermomicrobiota</taxon>
        <taxon>Thermomicrobia</taxon>
        <taxon>Thermomicrobiales</taxon>
        <taxon>environmental samples</taxon>
    </lineage>
</organism>
<dbReference type="InterPro" id="IPR023214">
    <property type="entry name" value="HAD_sf"/>
</dbReference>
<name>A0A6J4VHW2_9BACT</name>
<dbReference type="PRINTS" id="PR00413">
    <property type="entry name" value="HADHALOGNASE"/>
</dbReference>
<dbReference type="SUPFAM" id="SSF56784">
    <property type="entry name" value="HAD-like"/>
    <property type="match status" value="1"/>
</dbReference>
<dbReference type="AlphaFoldDB" id="A0A6J4VHW2"/>
<dbReference type="NCBIfam" id="TIGR01549">
    <property type="entry name" value="HAD-SF-IA-v1"/>
    <property type="match status" value="1"/>
</dbReference>
<proteinExistence type="predicted"/>
<sequence length="245" mass="26352">MGQGGITFDFHDTLARCDRWFALETRELVAAFLGWQASERGEALDADVQDDARAAYRRLRLSIIADGREQDAASCVALVLAELGRPVDHEEIARALARLMRESFDGDVRPMPGAAATVAALAAEGIPLGIVSSAVYPPFLAWTLQRFGLDGHFGAVVTSADAGYYKTCPEIYDLAAERLGIDPALSVHVGDSHRFDVLGARRAGMRTVWVRGEQGDPDGGVRSDLVTPTLEGQAEPLMSLLARAS</sequence>
<dbReference type="EMBL" id="CADCWG010000289">
    <property type="protein sequence ID" value="CAA9574162.1"/>
    <property type="molecule type" value="Genomic_DNA"/>
</dbReference>
<dbReference type="Gene3D" id="3.40.50.1000">
    <property type="entry name" value="HAD superfamily/HAD-like"/>
    <property type="match status" value="1"/>
</dbReference>
<dbReference type="Pfam" id="PF00702">
    <property type="entry name" value="Hydrolase"/>
    <property type="match status" value="1"/>
</dbReference>